<dbReference type="InterPro" id="IPR006482">
    <property type="entry name" value="Cas7_Csh2/Csh2"/>
</dbReference>
<protein>
    <submittedName>
        <fullName evidence="1">Type I-C CRISPR-associated protein Cas7/Csd2</fullName>
    </submittedName>
</protein>
<dbReference type="OrthoDB" id="9776792at2"/>
<dbReference type="GO" id="GO:0043571">
    <property type="term" value="P:maintenance of CRISPR repeat elements"/>
    <property type="evidence" value="ECO:0007669"/>
    <property type="project" value="InterPro"/>
</dbReference>
<keyword evidence="2" id="KW-1185">Reference proteome</keyword>
<dbReference type="InterPro" id="IPR013418">
    <property type="entry name" value="CRISPR-assoc_prot_Cas7/Csd2"/>
</dbReference>
<dbReference type="RefSeq" id="WP_066463976.1">
    <property type="nucleotide sequence ID" value="NZ_MATO01000032.1"/>
</dbReference>
<evidence type="ECO:0000313" key="1">
    <source>
        <dbReference type="EMBL" id="OCS90993.1"/>
    </source>
</evidence>
<dbReference type="NCBIfam" id="TIGR01595">
    <property type="entry name" value="cas_CT1132"/>
    <property type="match status" value="1"/>
</dbReference>
<dbReference type="Proteomes" id="UP000093482">
    <property type="component" value="Unassembled WGS sequence"/>
</dbReference>
<evidence type="ECO:0000313" key="2">
    <source>
        <dbReference type="Proteomes" id="UP000093482"/>
    </source>
</evidence>
<organism evidence="1 2">
    <name type="scientific">Caryophanon latum</name>
    <dbReference type="NCBI Taxonomy" id="33977"/>
    <lineage>
        <taxon>Bacteria</taxon>
        <taxon>Bacillati</taxon>
        <taxon>Bacillota</taxon>
        <taxon>Bacilli</taxon>
        <taxon>Bacillales</taxon>
        <taxon>Caryophanaceae</taxon>
        <taxon>Caryophanon</taxon>
    </lineage>
</organism>
<name>A0A1C0YV18_9BACL</name>
<dbReference type="EMBL" id="MATO01000032">
    <property type="protein sequence ID" value="OCS90993.1"/>
    <property type="molecule type" value="Genomic_DNA"/>
</dbReference>
<dbReference type="Pfam" id="PF05107">
    <property type="entry name" value="Cas_Cas7"/>
    <property type="match status" value="1"/>
</dbReference>
<comment type="caution">
    <text evidence="1">The sequence shown here is derived from an EMBL/GenBank/DDBJ whole genome shotgun (WGS) entry which is preliminary data.</text>
</comment>
<sequence>MEKVEYSVLFEVKKANPNGDPDGDNLPRTDSNGYGFVTQNALKRKMKDLFAAQGNVIYLSKDKEAEEFQYPEEKIQFLVEQSEKLSKETFASELDFEREVKKVLCEVYMDIRLFGSVITTNMKYKLGSKKGDLKNTNVYGAVTVTGATSIYPIETEEHATTKAIPTKREAAKGQNDTMGGSSKFVNHGLYRFDVSVNMLKGEKNGVTEQDIKDLEYALQNLFINDASAARPAGSMNVVNVFKWQHSTKLGDIGSGDIFAALKVTPKPDTMPLCVDDYVVELDPSALPETVTVSQLK</sequence>
<dbReference type="NCBIfam" id="TIGR02589">
    <property type="entry name" value="cas_Csd2"/>
    <property type="match status" value="1"/>
</dbReference>
<dbReference type="AlphaFoldDB" id="A0A1C0YV18"/>
<proteinExistence type="predicted"/>
<reference evidence="1 2" key="1">
    <citation type="submission" date="2016-07" db="EMBL/GenBank/DDBJ databases">
        <title>Caryophanon latum genome sequencing.</title>
        <authorList>
            <person name="Verma A."/>
            <person name="Pal Y."/>
            <person name="Krishnamurthi S."/>
        </authorList>
    </citation>
    <scope>NUCLEOTIDE SEQUENCE [LARGE SCALE GENOMIC DNA]</scope>
    <source>
        <strain evidence="1 2">DSM 14151</strain>
    </source>
</reference>
<gene>
    <name evidence="1" type="ORF">A6K76_10505</name>
</gene>
<accession>A0A1C0YV18</accession>